<gene>
    <name evidence="9" type="primary">asnB-1</name>
    <name evidence="9" type="ORF">GCM10011532_16060</name>
</gene>
<dbReference type="Pfam" id="PF00733">
    <property type="entry name" value="Asn_synthase"/>
    <property type="match status" value="1"/>
</dbReference>
<comment type="pathway">
    <text evidence="1">Amino-acid biosynthesis; L-asparagine biosynthesis; L-asparagine from L-aspartate (L-Gln route): step 1/1.</text>
</comment>
<dbReference type="InterPro" id="IPR051786">
    <property type="entry name" value="ASN_synthetase/amidase"/>
</dbReference>
<dbReference type="InterPro" id="IPR029055">
    <property type="entry name" value="Ntn_hydrolases_N"/>
</dbReference>
<keyword evidence="5" id="KW-0067">ATP-binding</keyword>
<evidence type="ECO:0000313" key="9">
    <source>
        <dbReference type="EMBL" id="GGG33214.1"/>
    </source>
</evidence>
<dbReference type="InterPro" id="IPR001962">
    <property type="entry name" value="Asn_synthase"/>
</dbReference>
<dbReference type="PANTHER" id="PTHR43284">
    <property type="entry name" value="ASPARAGINE SYNTHETASE (GLUTAMINE-HYDROLYZING)"/>
    <property type="match status" value="1"/>
</dbReference>
<comment type="similarity">
    <text evidence="2">Belongs to the asparagine synthetase family.</text>
</comment>
<dbReference type="EMBL" id="BMIX01000003">
    <property type="protein sequence ID" value="GGG33214.1"/>
    <property type="molecule type" value="Genomic_DNA"/>
</dbReference>
<comment type="caution">
    <text evidence="9">The sequence shown here is derived from an EMBL/GenBank/DDBJ whole genome shotgun (WGS) entry which is preliminary data.</text>
</comment>
<evidence type="ECO:0000313" key="10">
    <source>
        <dbReference type="Proteomes" id="UP000605733"/>
    </source>
</evidence>
<dbReference type="PROSITE" id="PS51278">
    <property type="entry name" value="GATASE_TYPE_2"/>
    <property type="match status" value="1"/>
</dbReference>
<dbReference type="Proteomes" id="UP000605733">
    <property type="component" value="Unassembled WGS sequence"/>
</dbReference>
<name>A0ABQ1WJP0_9FLAO</name>
<proteinExistence type="inferred from homology"/>
<evidence type="ECO:0000256" key="5">
    <source>
        <dbReference type="ARBA" id="ARBA00022840"/>
    </source>
</evidence>
<dbReference type="EC" id="6.3.5.4" evidence="3"/>
<dbReference type="CDD" id="cd00712">
    <property type="entry name" value="AsnB"/>
    <property type="match status" value="1"/>
</dbReference>
<dbReference type="Gene3D" id="3.40.50.620">
    <property type="entry name" value="HUPs"/>
    <property type="match status" value="1"/>
</dbReference>
<keyword evidence="6" id="KW-0315">Glutamine amidotransferase</keyword>
<dbReference type="InterPro" id="IPR006426">
    <property type="entry name" value="Asn_synth_AEB"/>
</dbReference>
<dbReference type="PANTHER" id="PTHR43284:SF1">
    <property type="entry name" value="ASPARAGINE SYNTHETASE"/>
    <property type="match status" value="1"/>
</dbReference>
<evidence type="ECO:0000256" key="3">
    <source>
        <dbReference type="ARBA" id="ARBA00012737"/>
    </source>
</evidence>
<sequence length="573" mass="65816">MCGIAGIIGNGIQESEVEEMLLSIAHRGPDARGIYKDKGFAVLGHNRLSIIDLSHEADQPLTDPTGRYHLSFNGEIYNYQELRREIGARYTFRTSSDTEVLLASYILYGKSCLKRLNGMFAFAIWDSKEKKLFAARDRFGVKPFYYSNISNKFLFASEIKAIRYVKSVGPNESVWANYFCFGSYGSPSETFYKDINQLPGGHFIEYENSTLSIDKWYDFAEQIGNIPNNFSTAQIKEKYRELLIDSIKLRFRADVEVGFNISGGIDSSLLLALVNDYNSSKRTRAFTFYTGAERYDELPWVESMIRQTGNPLEKVKFSAVEVPEYAKLLSDGQEEPFGGIPTIAYSKIFKMANQARLKVLMDGQGMDEQWAGYDYYNSQHDSVVQGTGNSSSFKPNVLKSDFANLAKKSEYPTPFNSRLQNSQYRDLFYTKLPRALRFNDRISMSYSTELREPFLDYRLVELAFSIPDNMKINGKTHKYLLREIIKEFVPNKISEAPKRALQTPQREWLGKDLVAFVNESFANLESSVFQSWFDHDMIQKEWEQYKNGSKANSFFIWQWINTSLIASDIQKTT</sequence>
<organism evidence="9 10">
    <name type="scientific">Christiangramia forsetii</name>
    <dbReference type="NCBI Taxonomy" id="411153"/>
    <lineage>
        <taxon>Bacteria</taxon>
        <taxon>Pseudomonadati</taxon>
        <taxon>Bacteroidota</taxon>
        <taxon>Flavobacteriia</taxon>
        <taxon>Flavobacteriales</taxon>
        <taxon>Flavobacteriaceae</taxon>
        <taxon>Christiangramia</taxon>
    </lineage>
</organism>
<dbReference type="PIRSF" id="PIRSF001589">
    <property type="entry name" value="Asn_synthetase_glu-h"/>
    <property type="match status" value="1"/>
</dbReference>
<dbReference type="SUPFAM" id="SSF56235">
    <property type="entry name" value="N-terminal nucleophile aminohydrolases (Ntn hydrolases)"/>
    <property type="match status" value="1"/>
</dbReference>
<dbReference type="CDD" id="cd01991">
    <property type="entry name" value="Asn_synthase_B_C"/>
    <property type="match status" value="1"/>
</dbReference>
<dbReference type="Gene3D" id="3.60.20.10">
    <property type="entry name" value="Glutamine Phosphoribosylpyrophosphate, subunit 1, domain 1"/>
    <property type="match status" value="1"/>
</dbReference>
<evidence type="ECO:0000256" key="4">
    <source>
        <dbReference type="ARBA" id="ARBA00022741"/>
    </source>
</evidence>
<evidence type="ECO:0000259" key="8">
    <source>
        <dbReference type="PROSITE" id="PS51278"/>
    </source>
</evidence>
<keyword evidence="4" id="KW-0547">Nucleotide-binding</keyword>
<dbReference type="InterPro" id="IPR033738">
    <property type="entry name" value="AsnB_N"/>
</dbReference>
<reference evidence="10" key="1">
    <citation type="journal article" date="2019" name="Int. J. Syst. Evol. Microbiol.">
        <title>The Global Catalogue of Microorganisms (GCM) 10K type strain sequencing project: providing services to taxonomists for standard genome sequencing and annotation.</title>
        <authorList>
            <consortium name="The Broad Institute Genomics Platform"/>
            <consortium name="The Broad Institute Genome Sequencing Center for Infectious Disease"/>
            <person name="Wu L."/>
            <person name="Ma J."/>
        </authorList>
    </citation>
    <scope>NUCLEOTIDE SEQUENCE [LARGE SCALE GENOMIC DNA]</scope>
    <source>
        <strain evidence="10">CGMCC 1.15422</strain>
    </source>
</reference>
<evidence type="ECO:0000256" key="7">
    <source>
        <dbReference type="ARBA" id="ARBA00048741"/>
    </source>
</evidence>
<protein>
    <recommendedName>
        <fullName evidence="3">asparagine synthase (glutamine-hydrolyzing)</fullName>
        <ecNumber evidence="3">6.3.5.4</ecNumber>
    </recommendedName>
</protein>
<keyword evidence="10" id="KW-1185">Reference proteome</keyword>
<dbReference type="InterPro" id="IPR014729">
    <property type="entry name" value="Rossmann-like_a/b/a_fold"/>
</dbReference>
<comment type="catalytic activity">
    <reaction evidence="7">
        <text>L-aspartate + L-glutamine + ATP + H2O = L-asparagine + L-glutamate + AMP + diphosphate + H(+)</text>
        <dbReference type="Rhea" id="RHEA:12228"/>
        <dbReference type="ChEBI" id="CHEBI:15377"/>
        <dbReference type="ChEBI" id="CHEBI:15378"/>
        <dbReference type="ChEBI" id="CHEBI:29985"/>
        <dbReference type="ChEBI" id="CHEBI:29991"/>
        <dbReference type="ChEBI" id="CHEBI:30616"/>
        <dbReference type="ChEBI" id="CHEBI:33019"/>
        <dbReference type="ChEBI" id="CHEBI:58048"/>
        <dbReference type="ChEBI" id="CHEBI:58359"/>
        <dbReference type="ChEBI" id="CHEBI:456215"/>
        <dbReference type="EC" id="6.3.5.4"/>
    </reaction>
</comment>
<evidence type="ECO:0000256" key="6">
    <source>
        <dbReference type="ARBA" id="ARBA00022962"/>
    </source>
</evidence>
<evidence type="ECO:0000256" key="1">
    <source>
        <dbReference type="ARBA" id="ARBA00005187"/>
    </source>
</evidence>
<dbReference type="Pfam" id="PF13537">
    <property type="entry name" value="GATase_7"/>
    <property type="match status" value="1"/>
</dbReference>
<accession>A0ABQ1WJP0</accession>
<dbReference type="SUPFAM" id="SSF52402">
    <property type="entry name" value="Adenine nucleotide alpha hydrolases-like"/>
    <property type="match status" value="1"/>
</dbReference>
<evidence type="ECO:0000256" key="2">
    <source>
        <dbReference type="ARBA" id="ARBA00005752"/>
    </source>
</evidence>
<dbReference type="InterPro" id="IPR017932">
    <property type="entry name" value="GATase_2_dom"/>
</dbReference>
<feature type="domain" description="Glutamine amidotransferase type-2" evidence="8">
    <location>
        <begin position="2"/>
        <end position="209"/>
    </location>
</feature>
<dbReference type="RefSeq" id="WP_011708493.1">
    <property type="nucleotide sequence ID" value="NZ_BMIX01000003.1"/>
</dbReference>
<dbReference type="NCBIfam" id="TIGR01536">
    <property type="entry name" value="asn_synth_AEB"/>
    <property type="match status" value="1"/>
</dbReference>